<sequence length="194" mass="20853">MAEQSSSRTRGWAKVFTALLMAVLALVAAPSAAGAATGGGEFAAQARAAGLTGAQAKSLQERVDGYLAKAHGTQIGANKIAVPGGELLLALPGEEHARDLGSKDAGVGVLAGCPYTYVCAYSGENFGGDELRLFTCNYPVRIYWNTTGSWINNQRSTLYARFYDRDGIVRWTSPGGYSEDRHADWRWVWWLSPC</sequence>
<comment type="caution">
    <text evidence="2">The sequence shown here is derived from an EMBL/GenBank/DDBJ whole genome shotgun (WGS) entry which is preliminary data.</text>
</comment>
<dbReference type="Pfam" id="PF03995">
    <property type="entry name" value="Inhibitor_I36"/>
    <property type="match status" value="1"/>
</dbReference>
<evidence type="ECO:0000313" key="3">
    <source>
        <dbReference type="Proteomes" id="UP001611339"/>
    </source>
</evidence>
<organism evidence="2 3">
    <name type="scientific">Streptomyces litmocidini</name>
    <dbReference type="NCBI Taxonomy" id="67318"/>
    <lineage>
        <taxon>Bacteria</taxon>
        <taxon>Bacillati</taxon>
        <taxon>Actinomycetota</taxon>
        <taxon>Actinomycetes</taxon>
        <taxon>Kitasatosporales</taxon>
        <taxon>Streptomycetaceae</taxon>
        <taxon>Streptomyces</taxon>
    </lineage>
</organism>
<reference evidence="2 3" key="1">
    <citation type="submission" date="2024-10" db="EMBL/GenBank/DDBJ databases">
        <title>The Natural Products Discovery Center: Release of the First 8490 Sequenced Strains for Exploring Actinobacteria Biosynthetic Diversity.</title>
        <authorList>
            <person name="Kalkreuter E."/>
            <person name="Kautsar S.A."/>
            <person name="Yang D."/>
            <person name="Bader C.D."/>
            <person name="Teijaro C.N."/>
            <person name="Fluegel L."/>
            <person name="Davis C.M."/>
            <person name="Simpson J.R."/>
            <person name="Lauterbach L."/>
            <person name="Steele A.D."/>
            <person name="Gui C."/>
            <person name="Meng S."/>
            <person name="Li G."/>
            <person name="Viehrig K."/>
            <person name="Ye F."/>
            <person name="Su P."/>
            <person name="Kiefer A.F."/>
            <person name="Nichols A."/>
            <person name="Cepeda A.J."/>
            <person name="Yan W."/>
            <person name="Fan B."/>
            <person name="Jiang Y."/>
            <person name="Adhikari A."/>
            <person name="Zheng C.-J."/>
            <person name="Schuster L."/>
            <person name="Cowan T.M."/>
            <person name="Smanski M.J."/>
            <person name="Chevrette M.G."/>
            <person name="De Carvalho L.P.S."/>
            <person name="Shen B."/>
        </authorList>
    </citation>
    <scope>NUCLEOTIDE SEQUENCE [LARGE SCALE GENOMIC DNA]</scope>
    <source>
        <strain evidence="2 3">NPDC020602</strain>
    </source>
</reference>
<feature type="signal peptide" evidence="1">
    <location>
        <begin position="1"/>
        <end position="35"/>
    </location>
</feature>
<accession>A0ABW7UHX1</accession>
<dbReference type="EMBL" id="JBIRUI010000029">
    <property type="protein sequence ID" value="MFI1719011.1"/>
    <property type="molecule type" value="Genomic_DNA"/>
</dbReference>
<gene>
    <name evidence="2" type="ORF">ACH407_36310</name>
</gene>
<dbReference type="RefSeq" id="WP_398713706.1">
    <property type="nucleotide sequence ID" value="NZ_JBIRUI010000029.1"/>
</dbReference>
<keyword evidence="1" id="KW-0732">Signal</keyword>
<evidence type="ECO:0000256" key="1">
    <source>
        <dbReference type="SAM" id="SignalP"/>
    </source>
</evidence>
<name>A0ABW7UHX1_9ACTN</name>
<proteinExistence type="predicted"/>
<protein>
    <submittedName>
        <fullName evidence="2">Peptidase inhibitor family I36 protein</fullName>
    </submittedName>
</protein>
<dbReference type="Proteomes" id="UP001611339">
    <property type="component" value="Unassembled WGS sequence"/>
</dbReference>
<feature type="chain" id="PRO_5045144895" evidence="1">
    <location>
        <begin position="36"/>
        <end position="194"/>
    </location>
</feature>
<keyword evidence="3" id="KW-1185">Reference proteome</keyword>
<evidence type="ECO:0000313" key="2">
    <source>
        <dbReference type="EMBL" id="MFI1719011.1"/>
    </source>
</evidence>